<protein>
    <submittedName>
        <fullName evidence="2">HNH endonuclease signature motif containing protein</fullName>
        <ecNumber evidence="2">3.1.-.-</ecNumber>
    </submittedName>
</protein>
<evidence type="ECO:0000313" key="2">
    <source>
        <dbReference type="EMBL" id="MDU0367623.1"/>
    </source>
</evidence>
<name>A0ABU3T8C7_9MICO</name>
<reference evidence="2 3" key="1">
    <citation type="submission" date="2023-09" db="EMBL/GenBank/DDBJ databases">
        <title>Microbacterium fusihabitans sp. nov., Microbacterium phycihabitans sp. nov., and Microbacterium cervinum sp. nov., isolated from dried seaweeds of beach.</title>
        <authorList>
            <person name="Lee S.D."/>
        </authorList>
    </citation>
    <scope>NUCLEOTIDE SEQUENCE [LARGE SCALE GENOMIC DNA]</scope>
    <source>
        <strain evidence="2 3">KSW4-17</strain>
    </source>
</reference>
<dbReference type="GO" id="GO:0016787">
    <property type="term" value="F:hydrolase activity"/>
    <property type="evidence" value="ECO:0007669"/>
    <property type="project" value="UniProtKB-KW"/>
</dbReference>
<dbReference type="EMBL" id="JAWDIS010000002">
    <property type="protein sequence ID" value="MDU0367623.1"/>
    <property type="molecule type" value="Genomic_DNA"/>
</dbReference>
<dbReference type="Proteomes" id="UP001263371">
    <property type="component" value="Unassembled WGS sequence"/>
</dbReference>
<gene>
    <name evidence="2" type="ORF">RWH45_10375</name>
</gene>
<accession>A0ABU3T8C7</accession>
<keyword evidence="3" id="KW-1185">Reference proteome</keyword>
<evidence type="ECO:0000313" key="3">
    <source>
        <dbReference type="Proteomes" id="UP001263371"/>
    </source>
</evidence>
<comment type="caution">
    <text evidence="2">The sequence shown here is derived from an EMBL/GenBank/DDBJ whole genome shotgun (WGS) entry which is preliminary data.</text>
</comment>
<proteinExistence type="predicted"/>
<dbReference type="Pfam" id="PF13391">
    <property type="entry name" value="HNH_2"/>
    <property type="match status" value="1"/>
</dbReference>
<dbReference type="RefSeq" id="WP_315994825.1">
    <property type="nucleotide sequence ID" value="NZ_JAWDIS010000002.1"/>
</dbReference>
<keyword evidence="2" id="KW-0540">Nuclease</keyword>
<feature type="domain" description="HNH nuclease" evidence="1">
    <location>
        <begin position="307"/>
        <end position="357"/>
    </location>
</feature>
<keyword evidence="2" id="KW-0255">Endonuclease</keyword>
<sequence length="409" mass="43794">MVLKEVDAVWVWQFGLSAQKATYGRFTDNPRDRSFTKDYLQTSGPNASLLSAKFPPSAGTGRSTFNYQWPGGSTPGFTVWSNDRLHLSWTTGLRGPAPWRLTPDPTEAGPGTFPGDPNATKQADAYTALRAFTARRISGVLVGVKLVGEDDVLHARAYIINPPPSLAFAATSLMPPTVEALTTGFTKRKACQSADFTTAGASPVYFDADRNHDAWSTSPPAPPTARIAPLTTMNGTNASYASLGPDLGTDDSFAEAAPFSQTVVDQILKKIDSGDFSVRDNYSTIRTRGSAQRAFAKVVKDNYGWKCAITGIATREFLVASHIVPWADDASIRTDPANGICLSTLVDKAFDAGYLTIGTDLIVHVNGAKLMNDPALLAQLAPHDGVTLATPLVAPPDAGYLQRRLDKTP</sequence>
<keyword evidence="2" id="KW-0378">Hydrolase</keyword>
<dbReference type="EC" id="3.1.-.-" evidence="2"/>
<dbReference type="InterPro" id="IPR003615">
    <property type="entry name" value="HNH_nuc"/>
</dbReference>
<evidence type="ECO:0000259" key="1">
    <source>
        <dbReference type="Pfam" id="PF13391"/>
    </source>
</evidence>
<organism evidence="2 3">
    <name type="scientific">Microbacterium galbum</name>
    <dbReference type="NCBI Taxonomy" id="3075994"/>
    <lineage>
        <taxon>Bacteria</taxon>
        <taxon>Bacillati</taxon>
        <taxon>Actinomycetota</taxon>
        <taxon>Actinomycetes</taxon>
        <taxon>Micrococcales</taxon>
        <taxon>Microbacteriaceae</taxon>
        <taxon>Microbacterium</taxon>
    </lineage>
</organism>
<dbReference type="GO" id="GO:0004519">
    <property type="term" value="F:endonuclease activity"/>
    <property type="evidence" value="ECO:0007669"/>
    <property type="project" value="UniProtKB-KW"/>
</dbReference>